<reference evidence="1 2" key="1">
    <citation type="journal article" date="2021" name="Front. Genet.">
        <title>Chromosome-Level Genome Assembly Reveals Significant Gene Expansion in the Toll and IMD Signaling Pathways of Dendrolimus kikuchii.</title>
        <authorList>
            <person name="Zhou J."/>
            <person name="Wu P."/>
            <person name="Xiong Z."/>
            <person name="Liu N."/>
            <person name="Zhao N."/>
            <person name="Ji M."/>
            <person name="Qiu Y."/>
            <person name="Yang B."/>
        </authorList>
    </citation>
    <scope>NUCLEOTIDE SEQUENCE [LARGE SCALE GENOMIC DNA]</scope>
    <source>
        <strain evidence="1">Ann1</strain>
    </source>
</reference>
<gene>
    <name evidence="1" type="ORF">K1T71_008454</name>
</gene>
<comment type="caution">
    <text evidence="1">The sequence shown here is derived from an EMBL/GenBank/DDBJ whole genome shotgun (WGS) entry which is preliminary data.</text>
</comment>
<organism evidence="1 2">
    <name type="scientific">Dendrolimus kikuchii</name>
    <dbReference type="NCBI Taxonomy" id="765133"/>
    <lineage>
        <taxon>Eukaryota</taxon>
        <taxon>Metazoa</taxon>
        <taxon>Ecdysozoa</taxon>
        <taxon>Arthropoda</taxon>
        <taxon>Hexapoda</taxon>
        <taxon>Insecta</taxon>
        <taxon>Pterygota</taxon>
        <taxon>Neoptera</taxon>
        <taxon>Endopterygota</taxon>
        <taxon>Lepidoptera</taxon>
        <taxon>Glossata</taxon>
        <taxon>Ditrysia</taxon>
        <taxon>Bombycoidea</taxon>
        <taxon>Lasiocampidae</taxon>
        <taxon>Dendrolimus</taxon>
    </lineage>
</organism>
<dbReference type="EMBL" id="CM034400">
    <property type="protein sequence ID" value="KAJ0176280.1"/>
    <property type="molecule type" value="Genomic_DNA"/>
</dbReference>
<dbReference type="Proteomes" id="UP000824533">
    <property type="component" value="Linkage Group LG14"/>
</dbReference>
<evidence type="ECO:0000313" key="1">
    <source>
        <dbReference type="EMBL" id="KAJ0176280.1"/>
    </source>
</evidence>
<accession>A0ACC1CX85</accession>
<name>A0ACC1CX85_9NEOP</name>
<keyword evidence="2" id="KW-1185">Reference proteome</keyword>
<proteinExistence type="predicted"/>
<sequence length="156" mass="17634">MGLPQLETCCFVLDLKTGNIILGCLNAFFSFVLFVVMIVNTAALGVIDSSALDVETQAALTGAYAMCIIMVLMFLVKLLFDIAFIYGVVSERAGIVKAYFIMWIVFFILVMFIFFLNISNFTVGHILTQMFYVCINIYQILLTHSFYKQLNSREEV</sequence>
<protein>
    <submittedName>
        <fullName evidence="1">Uncharacterized protein</fullName>
    </submittedName>
</protein>
<evidence type="ECO:0000313" key="2">
    <source>
        <dbReference type="Proteomes" id="UP000824533"/>
    </source>
</evidence>